<dbReference type="HOGENOM" id="CLU_000427_2_0_1"/>
<proteinExistence type="inferred from homology"/>
<evidence type="ECO:0000256" key="1">
    <source>
        <dbReference type="ARBA" id="ARBA00008894"/>
    </source>
</evidence>
<name>M0ZQH4_SOLTU</name>
<dbReference type="PaxDb" id="4113-PGSC0003DMT400005852"/>
<dbReference type="InParanoid" id="M0ZQH4"/>
<dbReference type="eggNOG" id="KOG4658">
    <property type="taxonomic scope" value="Eukaryota"/>
</dbReference>
<dbReference type="InterPro" id="IPR057135">
    <property type="entry name" value="At4g27190-like_LRR"/>
</dbReference>
<keyword evidence="6" id="KW-1185">Reference proteome</keyword>
<dbReference type="SUPFAM" id="SSF52540">
    <property type="entry name" value="P-loop containing nucleoside triphosphate hydrolases"/>
    <property type="match status" value="1"/>
</dbReference>
<dbReference type="Pfam" id="PF00931">
    <property type="entry name" value="NB-ARC"/>
    <property type="match status" value="1"/>
</dbReference>
<dbReference type="Pfam" id="PF23247">
    <property type="entry name" value="LRR_RPS2"/>
    <property type="match status" value="1"/>
</dbReference>
<dbReference type="PANTHER" id="PTHR33463">
    <property type="entry name" value="NB-ARC DOMAIN-CONTAINING PROTEIN-RELATED"/>
    <property type="match status" value="1"/>
</dbReference>
<reference evidence="5" key="2">
    <citation type="submission" date="2015-06" db="UniProtKB">
        <authorList>
            <consortium name="EnsemblPlants"/>
        </authorList>
    </citation>
    <scope>IDENTIFICATION</scope>
    <source>
        <strain evidence="5">DM1-3 516 R44</strain>
    </source>
</reference>
<dbReference type="InterPro" id="IPR027417">
    <property type="entry name" value="P-loop_NTPase"/>
</dbReference>
<dbReference type="OMA" id="LEAHEMD"/>
<dbReference type="Proteomes" id="UP000011115">
    <property type="component" value="Unassembled WGS sequence"/>
</dbReference>
<evidence type="ECO:0000313" key="6">
    <source>
        <dbReference type="Proteomes" id="UP000011115"/>
    </source>
</evidence>
<dbReference type="PANTHER" id="PTHR33463:SF218">
    <property type="entry name" value="DISEASE RESISTANCE PROTEIN RPS2-LIKE"/>
    <property type="match status" value="1"/>
</dbReference>
<dbReference type="EnsemblPlants" id="PGSC0003DMT400005852">
    <property type="protein sequence ID" value="PGSC0003DMT400005852"/>
    <property type="gene ID" value="PGSC0003DMG400002277"/>
</dbReference>
<keyword evidence="2" id="KW-0611">Plant defense</keyword>
<evidence type="ECO:0000259" key="3">
    <source>
        <dbReference type="Pfam" id="PF00931"/>
    </source>
</evidence>
<feature type="domain" description="NB-ARC" evidence="3">
    <location>
        <begin position="42"/>
        <end position="110"/>
    </location>
</feature>
<organism evidence="5 6">
    <name type="scientific">Solanum tuberosum</name>
    <name type="common">Potato</name>
    <dbReference type="NCBI Taxonomy" id="4113"/>
    <lineage>
        <taxon>Eukaryota</taxon>
        <taxon>Viridiplantae</taxon>
        <taxon>Streptophyta</taxon>
        <taxon>Embryophyta</taxon>
        <taxon>Tracheophyta</taxon>
        <taxon>Spermatophyta</taxon>
        <taxon>Magnoliopsida</taxon>
        <taxon>eudicotyledons</taxon>
        <taxon>Gunneridae</taxon>
        <taxon>Pentapetalae</taxon>
        <taxon>asterids</taxon>
        <taxon>lamiids</taxon>
        <taxon>Solanales</taxon>
        <taxon>Solanaceae</taxon>
        <taxon>Solanoideae</taxon>
        <taxon>Solaneae</taxon>
        <taxon>Solanum</taxon>
    </lineage>
</organism>
<dbReference type="SUPFAM" id="SSF52058">
    <property type="entry name" value="L domain-like"/>
    <property type="match status" value="1"/>
</dbReference>
<evidence type="ECO:0000259" key="4">
    <source>
        <dbReference type="Pfam" id="PF23247"/>
    </source>
</evidence>
<evidence type="ECO:0000256" key="2">
    <source>
        <dbReference type="ARBA" id="ARBA00022821"/>
    </source>
</evidence>
<accession>M0ZQH4</accession>
<evidence type="ECO:0000313" key="5">
    <source>
        <dbReference type="EnsemblPlants" id="PGSC0003DMT400005852"/>
    </source>
</evidence>
<dbReference type="GO" id="GO:0043531">
    <property type="term" value="F:ADP binding"/>
    <property type="evidence" value="ECO:0007669"/>
    <property type="project" value="InterPro"/>
</dbReference>
<dbReference type="FunCoup" id="M0ZQH4">
    <property type="interactions" value="15"/>
</dbReference>
<dbReference type="AlphaFoldDB" id="M0ZQH4"/>
<dbReference type="InterPro" id="IPR032675">
    <property type="entry name" value="LRR_dom_sf"/>
</dbReference>
<dbReference type="PRINTS" id="PR00364">
    <property type="entry name" value="DISEASERSIST"/>
</dbReference>
<dbReference type="InterPro" id="IPR050905">
    <property type="entry name" value="Plant_NBS-LRR"/>
</dbReference>
<dbReference type="Gene3D" id="3.80.10.10">
    <property type="entry name" value="Ribonuclease Inhibitor"/>
    <property type="match status" value="2"/>
</dbReference>
<dbReference type="Gramene" id="PGSC0003DMT400005852">
    <property type="protein sequence ID" value="PGSC0003DMT400005852"/>
    <property type="gene ID" value="PGSC0003DMG400002277"/>
</dbReference>
<comment type="similarity">
    <text evidence="1">Belongs to the disease resistance NB-LRR family.</text>
</comment>
<reference evidence="6" key="1">
    <citation type="journal article" date="2011" name="Nature">
        <title>Genome sequence and analysis of the tuber crop potato.</title>
        <authorList>
            <consortium name="The Potato Genome Sequencing Consortium"/>
        </authorList>
    </citation>
    <scope>NUCLEOTIDE SEQUENCE [LARGE SCALE GENOMIC DNA]</scope>
    <source>
        <strain evidence="6">cv. DM1-3 516 R44</strain>
    </source>
</reference>
<sequence>METLTKLRDDIKVKVEIAEGEGRYKPKPNVLEWIKDVEKLGMNVCIIGVWGAGGIGKTTLVKNVNNELEQIDVSIRCKLCFGVVIWVTVPKPPIDIRKVQAQIADRLNVKVANRVDIEPLAMDIARECGGLPLAITIIATCMRGKSRVELWEDALKSLRMSEPYDTHVIQKVYKIIKLSLDNLESRNSELSSEQRSNMNKRRGDIQSCFLYCSLYPAAVPTDDLIHCWWVEGFLGEHDTYEKAYNRGITIIESLKDVSLLEAHEMDCVKMHDVVRDVAIWIDNFGLTDISHIEMSAPPVKRISLLSKEFQSLPENFRECPETTTLLLLLDCDNTRLHFLPQGMDKLTNLRLVNMPLDDLKESIGPGFFLELHRIEMLKMDGRKHHSVAVVGATPFDEISSLHNLTSLFIRLDSSSIFNRDYTWMSRLKSFHIQIGETSADVRFNKSTKRISVSHCETFSNGELSGMLQFASDLYLAKCGGLRKLIVNKKSFNGLKKLYIVKCWCDFGPLKEGSRQFDPLPNLEHLRLTSVDHLKSVSDFSQFLGLRFSELRQLDISHCDNLTCVFNAFSVTKHLEEITVKRCDRLVELLVQCGPNQRTPRVRKLWLNHLLRLEMFGEPQSMWEHLEVIGCYDIRKLPHSGMFFVWNESVSMG</sequence>
<feature type="domain" description="Disease resistance protein At4g27190-like leucine-rich repeats" evidence="4">
    <location>
        <begin position="475"/>
        <end position="583"/>
    </location>
</feature>
<dbReference type="InterPro" id="IPR002182">
    <property type="entry name" value="NB-ARC"/>
</dbReference>
<dbReference type="Gene3D" id="3.40.50.300">
    <property type="entry name" value="P-loop containing nucleotide triphosphate hydrolases"/>
    <property type="match status" value="1"/>
</dbReference>
<protein>
    <submittedName>
        <fullName evidence="5">Disease resistance protein</fullName>
    </submittedName>
</protein>